<dbReference type="Proteomes" id="UP001156682">
    <property type="component" value="Unassembled WGS sequence"/>
</dbReference>
<gene>
    <name evidence="1" type="ORF">GCM10007878_07970</name>
</gene>
<evidence type="ECO:0000313" key="2">
    <source>
        <dbReference type="Proteomes" id="UP001156682"/>
    </source>
</evidence>
<evidence type="ECO:0008006" key="3">
    <source>
        <dbReference type="Google" id="ProtNLM"/>
    </source>
</evidence>
<organism evidence="1 2">
    <name type="scientific">Marinospirillum insulare</name>
    <dbReference type="NCBI Taxonomy" id="217169"/>
    <lineage>
        <taxon>Bacteria</taxon>
        <taxon>Pseudomonadati</taxon>
        <taxon>Pseudomonadota</taxon>
        <taxon>Gammaproteobacteria</taxon>
        <taxon>Oceanospirillales</taxon>
        <taxon>Oceanospirillaceae</taxon>
        <taxon>Marinospirillum</taxon>
    </lineage>
</organism>
<keyword evidence="2" id="KW-1185">Reference proteome</keyword>
<protein>
    <recommendedName>
        <fullName evidence="3">Membrane-anchored protein</fullName>
    </recommendedName>
</protein>
<proteinExistence type="predicted"/>
<dbReference type="Pfam" id="PF11902">
    <property type="entry name" value="DUF3422"/>
    <property type="match status" value="1"/>
</dbReference>
<reference evidence="2" key="1">
    <citation type="journal article" date="2019" name="Int. J. Syst. Evol. Microbiol.">
        <title>The Global Catalogue of Microorganisms (GCM) 10K type strain sequencing project: providing services to taxonomists for standard genome sequencing and annotation.</title>
        <authorList>
            <consortium name="The Broad Institute Genomics Platform"/>
            <consortium name="The Broad Institute Genome Sequencing Center for Infectious Disease"/>
            <person name="Wu L."/>
            <person name="Ma J."/>
        </authorList>
    </citation>
    <scope>NUCLEOTIDE SEQUENCE [LARGE SCALE GENOMIC DNA]</scope>
    <source>
        <strain evidence="2">NBRC 100033</strain>
    </source>
</reference>
<accession>A0ABQ5ZVA8</accession>
<dbReference type="InterPro" id="IPR021830">
    <property type="entry name" value="DUF3422"/>
</dbReference>
<dbReference type="EMBL" id="BSOR01000015">
    <property type="protein sequence ID" value="GLR63362.1"/>
    <property type="molecule type" value="Genomic_DNA"/>
</dbReference>
<comment type="caution">
    <text evidence="1">The sequence shown here is derived from an EMBL/GenBank/DDBJ whole genome shotgun (WGS) entry which is preliminary data.</text>
</comment>
<sequence>MSLITSSNRLVLPKLHPARDSLYHELHARPFPVIGCPVRVSHLALLLDENDKQADFDHLCELCHRYGVNPPSSRENSFYQQLGDVKVRWERHLEFVTYTFIRSGKSEEAFAQPALALLPADWLEAIPGLLVAGLHLEVQAAEDTPLDREALADCFEGHRLVSGRLMEGAATLWSAFRLHGDGCGRILLHNHELNDNQTGRLILRVLELETYRLMALLGARPARELAPVLRQLDQQLAEIITNLSVTEGLEDERKLLGELTSMAAQIERLSADTISRFSATRAYYQLVMRRLDELKESENVPNFTLKAFFARRLTPAANTCESTSRRLEDLAARIERAGDLIRTRVDLKLEEQNRRLLASMNRRSRVQLRMQETVEGLSIAAISYYGVSLLGYLLGAFEPLGLPINVNLAKALAVPLVVGSVWWVTRRIKKFIVEASDPEREGHRSGLEER</sequence>
<name>A0ABQ5ZVA8_9GAMM</name>
<evidence type="ECO:0000313" key="1">
    <source>
        <dbReference type="EMBL" id="GLR63362.1"/>
    </source>
</evidence>
<dbReference type="RefSeq" id="WP_084324625.1">
    <property type="nucleotide sequence ID" value="NZ_BSOR01000015.1"/>
</dbReference>